<accession>A0AAN7R5E9</accession>
<evidence type="ECO:0000313" key="2">
    <source>
        <dbReference type="EMBL" id="KAK4787951.1"/>
    </source>
</evidence>
<dbReference type="AlphaFoldDB" id="A0AAN7R5E9"/>
<evidence type="ECO:0000313" key="3">
    <source>
        <dbReference type="Proteomes" id="UP001346149"/>
    </source>
</evidence>
<reference evidence="2 3" key="1">
    <citation type="journal article" date="2023" name="Hortic Res">
        <title>Pangenome of water caltrop reveals structural variations and asymmetric subgenome divergence after allopolyploidization.</title>
        <authorList>
            <person name="Zhang X."/>
            <person name="Chen Y."/>
            <person name="Wang L."/>
            <person name="Yuan Y."/>
            <person name="Fang M."/>
            <person name="Shi L."/>
            <person name="Lu R."/>
            <person name="Comes H.P."/>
            <person name="Ma Y."/>
            <person name="Chen Y."/>
            <person name="Huang G."/>
            <person name="Zhou Y."/>
            <person name="Zheng Z."/>
            <person name="Qiu Y."/>
        </authorList>
    </citation>
    <scope>NUCLEOTIDE SEQUENCE [LARGE SCALE GENOMIC DNA]</scope>
    <source>
        <strain evidence="2">F231</strain>
    </source>
</reference>
<evidence type="ECO:0000256" key="1">
    <source>
        <dbReference type="SAM" id="MobiDB-lite"/>
    </source>
</evidence>
<proteinExistence type="predicted"/>
<comment type="caution">
    <text evidence="2">The sequence shown here is derived from an EMBL/GenBank/DDBJ whole genome shotgun (WGS) entry which is preliminary data.</text>
</comment>
<dbReference type="EMBL" id="JAXQNO010000011">
    <property type="protein sequence ID" value="KAK4787951.1"/>
    <property type="molecule type" value="Genomic_DNA"/>
</dbReference>
<feature type="region of interest" description="Disordered" evidence="1">
    <location>
        <begin position="1"/>
        <end position="26"/>
    </location>
</feature>
<sequence>MVLAMADEREENPDNSAKKQKVSAVNASESDGVIAESCIAFKVYPTVVGVEALEIKADTIGRSRGDCYQHDQKGSNCHESKQRLELHELYGDGDEIENERKSA</sequence>
<dbReference type="Proteomes" id="UP001346149">
    <property type="component" value="Unassembled WGS sequence"/>
</dbReference>
<name>A0AAN7R5E9_TRANT</name>
<gene>
    <name evidence="2" type="ORF">SAY86_019270</name>
</gene>
<keyword evidence="3" id="KW-1185">Reference proteome</keyword>
<organism evidence="2 3">
    <name type="scientific">Trapa natans</name>
    <name type="common">Water chestnut</name>
    <dbReference type="NCBI Taxonomy" id="22666"/>
    <lineage>
        <taxon>Eukaryota</taxon>
        <taxon>Viridiplantae</taxon>
        <taxon>Streptophyta</taxon>
        <taxon>Embryophyta</taxon>
        <taxon>Tracheophyta</taxon>
        <taxon>Spermatophyta</taxon>
        <taxon>Magnoliopsida</taxon>
        <taxon>eudicotyledons</taxon>
        <taxon>Gunneridae</taxon>
        <taxon>Pentapetalae</taxon>
        <taxon>rosids</taxon>
        <taxon>malvids</taxon>
        <taxon>Myrtales</taxon>
        <taxon>Lythraceae</taxon>
        <taxon>Trapa</taxon>
    </lineage>
</organism>
<protein>
    <submittedName>
        <fullName evidence="2">Uncharacterized protein</fullName>
    </submittedName>
</protein>